<sequence length="540" mass="58142">MRLAVSLLAAAVLSAEFTLAQNISLSEQLLQTLDEFPSTDPLVSELYAAIESATNVLDNTSIVLDNTLTERSLLQPTSRAKLACSLLKVTLQHWYTDPTDQTAYDVLRLKNWSNNCDLPAACFLTPVHPVQVAVALQIITFTQSKFAVRSGGHNPNPGFAGVGEEGVTIDMQGFTTLQLSADKSRATVGAGLRFGAVQSYLDQYQVAVVSGRNNYVGVSGLLLGGGHPIINSLTGLAADNIVSTEVVLSSARVVKASRTENSDLFRALKGGGNNFGIVTKVELKTSMPRNIWYRIAVYGASNPRAVFDALVEVQKRMEADPKAGIAITCSPTAFSVTFVYGEYINDPEVFAPFRSLAAISETKAPTNGTTVEFIKLQSPPQPEGIRDTVGVTTYLDTDLYMEIYKQYLATANAAGGPTTAFLLPIQTFGAASAQIAEKNGGNVLGTSQKAQTWWNPIAQWTDPAASDKVHSALLSLADAIKSAAQAKGLYDEYIFANIAAHDQDVLGSYGQQNVDFLQTVSRKYDWLGTFQRLQNGGFRI</sequence>
<feature type="domain" description="FAD-binding PCMH-type" evidence="6">
    <location>
        <begin position="116"/>
        <end position="288"/>
    </location>
</feature>
<evidence type="ECO:0000313" key="7">
    <source>
        <dbReference type="EMBL" id="KAF2686356.1"/>
    </source>
</evidence>
<feature type="chain" id="PRO_5026018836" evidence="5">
    <location>
        <begin position="21"/>
        <end position="540"/>
    </location>
</feature>
<dbReference type="Pfam" id="PF01565">
    <property type="entry name" value="FAD_binding_4"/>
    <property type="match status" value="1"/>
</dbReference>
<dbReference type="EMBL" id="MU005577">
    <property type="protein sequence ID" value="KAF2686356.1"/>
    <property type="molecule type" value="Genomic_DNA"/>
</dbReference>
<keyword evidence="3" id="KW-0274">FAD</keyword>
<keyword evidence="8" id="KW-1185">Reference proteome</keyword>
<dbReference type="PANTHER" id="PTHR42973:SF54">
    <property type="entry name" value="FAD-BINDING PCMH-TYPE DOMAIN-CONTAINING PROTEIN"/>
    <property type="match status" value="1"/>
</dbReference>
<dbReference type="Gene3D" id="3.40.462.20">
    <property type="match status" value="1"/>
</dbReference>
<dbReference type="GO" id="GO:0071949">
    <property type="term" value="F:FAD binding"/>
    <property type="evidence" value="ECO:0007669"/>
    <property type="project" value="InterPro"/>
</dbReference>
<evidence type="ECO:0000256" key="3">
    <source>
        <dbReference type="ARBA" id="ARBA00022827"/>
    </source>
</evidence>
<protein>
    <submittedName>
        <fullName evidence="7">FAD-binding domain-containing protein</fullName>
    </submittedName>
</protein>
<dbReference type="InterPro" id="IPR016166">
    <property type="entry name" value="FAD-bd_PCMH"/>
</dbReference>
<accession>A0A6G1J762</accession>
<evidence type="ECO:0000256" key="5">
    <source>
        <dbReference type="SAM" id="SignalP"/>
    </source>
</evidence>
<evidence type="ECO:0000259" key="6">
    <source>
        <dbReference type="PROSITE" id="PS51387"/>
    </source>
</evidence>
<dbReference type="InterPro" id="IPR036318">
    <property type="entry name" value="FAD-bd_PCMH-like_sf"/>
</dbReference>
<dbReference type="AlphaFoldDB" id="A0A6G1J762"/>
<comment type="similarity">
    <text evidence="1">Belongs to the oxygen-dependent FAD-linked oxidoreductase family.</text>
</comment>
<name>A0A6G1J762_9PLEO</name>
<evidence type="ECO:0000256" key="1">
    <source>
        <dbReference type="ARBA" id="ARBA00005466"/>
    </source>
</evidence>
<gene>
    <name evidence="7" type="ORF">K458DRAFT_364156</name>
</gene>
<keyword evidence="5" id="KW-0732">Signal</keyword>
<dbReference type="Gene3D" id="3.30.465.10">
    <property type="match status" value="1"/>
</dbReference>
<proteinExistence type="inferred from homology"/>
<evidence type="ECO:0000256" key="4">
    <source>
        <dbReference type="ARBA" id="ARBA00023002"/>
    </source>
</evidence>
<feature type="signal peptide" evidence="5">
    <location>
        <begin position="1"/>
        <end position="20"/>
    </location>
</feature>
<evidence type="ECO:0000256" key="2">
    <source>
        <dbReference type="ARBA" id="ARBA00022630"/>
    </source>
</evidence>
<keyword evidence="4" id="KW-0560">Oxidoreductase</keyword>
<keyword evidence="2" id="KW-0285">Flavoprotein</keyword>
<dbReference type="InterPro" id="IPR016169">
    <property type="entry name" value="FAD-bd_PCMH_sub2"/>
</dbReference>
<dbReference type="SUPFAM" id="SSF56176">
    <property type="entry name" value="FAD-binding/transporter-associated domain-like"/>
    <property type="match status" value="1"/>
</dbReference>
<dbReference type="OrthoDB" id="2151789at2759"/>
<dbReference type="InterPro" id="IPR016167">
    <property type="entry name" value="FAD-bd_PCMH_sub1"/>
</dbReference>
<dbReference type="PANTHER" id="PTHR42973">
    <property type="entry name" value="BINDING OXIDOREDUCTASE, PUTATIVE (AFU_ORTHOLOGUE AFUA_1G17690)-RELATED"/>
    <property type="match status" value="1"/>
</dbReference>
<dbReference type="GO" id="GO:0016491">
    <property type="term" value="F:oxidoreductase activity"/>
    <property type="evidence" value="ECO:0007669"/>
    <property type="project" value="UniProtKB-KW"/>
</dbReference>
<dbReference type="Proteomes" id="UP000799291">
    <property type="component" value="Unassembled WGS sequence"/>
</dbReference>
<dbReference type="PROSITE" id="PS51387">
    <property type="entry name" value="FAD_PCMH"/>
    <property type="match status" value="1"/>
</dbReference>
<organism evidence="7 8">
    <name type="scientific">Lentithecium fluviatile CBS 122367</name>
    <dbReference type="NCBI Taxonomy" id="1168545"/>
    <lineage>
        <taxon>Eukaryota</taxon>
        <taxon>Fungi</taxon>
        <taxon>Dikarya</taxon>
        <taxon>Ascomycota</taxon>
        <taxon>Pezizomycotina</taxon>
        <taxon>Dothideomycetes</taxon>
        <taxon>Pleosporomycetidae</taxon>
        <taxon>Pleosporales</taxon>
        <taxon>Massarineae</taxon>
        <taxon>Lentitheciaceae</taxon>
        <taxon>Lentithecium</taxon>
    </lineage>
</organism>
<dbReference type="Gene3D" id="3.30.43.10">
    <property type="entry name" value="Uridine Diphospho-n-acetylenolpyruvylglucosamine Reductase, domain 2"/>
    <property type="match status" value="1"/>
</dbReference>
<dbReference type="InterPro" id="IPR006094">
    <property type="entry name" value="Oxid_FAD_bind_N"/>
</dbReference>
<dbReference type="InterPro" id="IPR050416">
    <property type="entry name" value="FAD-linked_Oxidoreductase"/>
</dbReference>
<reference evidence="7" key="1">
    <citation type="journal article" date="2020" name="Stud. Mycol.">
        <title>101 Dothideomycetes genomes: a test case for predicting lifestyles and emergence of pathogens.</title>
        <authorList>
            <person name="Haridas S."/>
            <person name="Albert R."/>
            <person name="Binder M."/>
            <person name="Bloem J."/>
            <person name="Labutti K."/>
            <person name="Salamov A."/>
            <person name="Andreopoulos B."/>
            <person name="Baker S."/>
            <person name="Barry K."/>
            <person name="Bills G."/>
            <person name="Bluhm B."/>
            <person name="Cannon C."/>
            <person name="Castanera R."/>
            <person name="Culley D."/>
            <person name="Daum C."/>
            <person name="Ezra D."/>
            <person name="Gonzalez J."/>
            <person name="Henrissat B."/>
            <person name="Kuo A."/>
            <person name="Liang C."/>
            <person name="Lipzen A."/>
            <person name="Lutzoni F."/>
            <person name="Magnuson J."/>
            <person name="Mondo S."/>
            <person name="Nolan M."/>
            <person name="Ohm R."/>
            <person name="Pangilinan J."/>
            <person name="Park H.-J."/>
            <person name="Ramirez L."/>
            <person name="Alfaro M."/>
            <person name="Sun H."/>
            <person name="Tritt A."/>
            <person name="Yoshinaga Y."/>
            <person name="Zwiers L.-H."/>
            <person name="Turgeon B."/>
            <person name="Goodwin S."/>
            <person name="Spatafora J."/>
            <person name="Crous P."/>
            <person name="Grigoriev I."/>
        </authorList>
    </citation>
    <scope>NUCLEOTIDE SEQUENCE</scope>
    <source>
        <strain evidence="7">CBS 122367</strain>
    </source>
</reference>
<evidence type="ECO:0000313" key="8">
    <source>
        <dbReference type="Proteomes" id="UP000799291"/>
    </source>
</evidence>